<gene>
    <name evidence="2" type="ORF">J2Z83_002899</name>
</gene>
<evidence type="ECO:0000313" key="2">
    <source>
        <dbReference type="EMBL" id="MBP1970763.1"/>
    </source>
</evidence>
<keyword evidence="3" id="KW-1185">Reference proteome</keyword>
<organism evidence="2 3">
    <name type="scientific">Virgibacillus natechei</name>
    <dbReference type="NCBI Taxonomy" id="1216297"/>
    <lineage>
        <taxon>Bacteria</taxon>
        <taxon>Bacillati</taxon>
        <taxon>Bacillota</taxon>
        <taxon>Bacilli</taxon>
        <taxon>Bacillales</taxon>
        <taxon>Bacillaceae</taxon>
        <taxon>Virgibacillus</taxon>
    </lineage>
</organism>
<reference evidence="2 3" key="1">
    <citation type="submission" date="2021-03" db="EMBL/GenBank/DDBJ databases">
        <title>Genomic Encyclopedia of Type Strains, Phase IV (KMG-IV): sequencing the most valuable type-strain genomes for metagenomic binning, comparative biology and taxonomic classification.</title>
        <authorList>
            <person name="Goeker M."/>
        </authorList>
    </citation>
    <scope>NUCLEOTIDE SEQUENCE [LARGE SCALE GENOMIC DNA]</scope>
    <source>
        <strain evidence="2 3">DSM 25609</strain>
    </source>
</reference>
<dbReference type="RefSeq" id="WP_209463865.1">
    <property type="nucleotide sequence ID" value="NZ_CP110224.1"/>
</dbReference>
<feature type="domain" description="DUF4145" evidence="1">
    <location>
        <begin position="110"/>
        <end position="195"/>
    </location>
</feature>
<dbReference type="InterPro" id="IPR025285">
    <property type="entry name" value="DUF4145"/>
</dbReference>
<evidence type="ECO:0000313" key="3">
    <source>
        <dbReference type="Proteomes" id="UP001519345"/>
    </source>
</evidence>
<proteinExistence type="predicted"/>
<evidence type="ECO:0000259" key="1">
    <source>
        <dbReference type="Pfam" id="PF13643"/>
    </source>
</evidence>
<comment type="caution">
    <text evidence="2">The sequence shown here is derived from an EMBL/GenBank/DDBJ whole genome shotgun (WGS) entry which is preliminary data.</text>
</comment>
<dbReference type="Pfam" id="PF13643">
    <property type="entry name" value="DUF4145"/>
    <property type="match status" value="1"/>
</dbReference>
<dbReference type="EMBL" id="JAGGKX010000017">
    <property type="protein sequence ID" value="MBP1970763.1"/>
    <property type="molecule type" value="Genomic_DNA"/>
</dbReference>
<name>A0ABS4IIQ9_9BACI</name>
<sequence>MEANEKILTCYHCGNKTSMKSVAEYKYTDDDEIWDYRFSYERPVHVVSLTKWWMMYICPVCKEVTLELATSNSEEFHPSGARIVEEKIIYPTINNDNKYIPNGVSDAFSAALKVKNLDGAICVLALRRTLERMCKHKEAKGKDLFEKLKFLENEKILPPIINEISYILRKEGNSAAHADGVEFDTQTVLLLIDFTKTILDYVYTLPEKINNAQKRLEEMDQQTGSTI</sequence>
<protein>
    <recommendedName>
        <fullName evidence="1">DUF4145 domain-containing protein</fullName>
    </recommendedName>
</protein>
<accession>A0ABS4IIQ9</accession>
<dbReference type="Proteomes" id="UP001519345">
    <property type="component" value="Unassembled WGS sequence"/>
</dbReference>